<keyword evidence="2" id="KW-0804">Transcription</keyword>
<dbReference type="PANTHER" id="PTHR30185">
    <property type="entry name" value="CRYPTIC BETA-GLUCOSIDE BGL OPERON ANTITERMINATOR"/>
    <property type="match status" value="1"/>
</dbReference>
<proteinExistence type="predicted"/>
<dbReference type="OrthoDB" id="3175596at2"/>
<evidence type="ECO:0000259" key="3">
    <source>
        <dbReference type="PROSITE" id="PS51094"/>
    </source>
</evidence>
<dbReference type="InterPro" id="IPR013196">
    <property type="entry name" value="HTH_11"/>
</dbReference>
<evidence type="ECO:0000313" key="4">
    <source>
        <dbReference type="EMBL" id="PWJ28926.1"/>
    </source>
</evidence>
<keyword evidence="5" id="KW-1185">Reference proteome</keyword>
<dbReference type="InterPro" id="IPR036390">
    <property type="entry name" value="WH_DNA-bd_sf"/>
</dbReference>
<feature type="domain" description="PTS EIIA type-2" evidence="3">
    <location>
        <begin position="511"/>
        <end position="646"/>
    </location>
</feature>
<name>A0A2Y9BGW1_9FIRM</name>
<dbReference type="AlphaFoldDB" id="A0A2Y9BGW1"/>
<evidence type="ECO:0000256" key="1">
    <source>
        <dbReference type="ARBA" id="ARBA00023015"/>
    </source>
</evidence>
<evidence type="ECO:0000313" key="5">
    <source>
        <dbReference type="Proteomes" id="UP000245845"/>
    </source>
</evidence>
<dbReference type="PROSITE" id="PS51094">
    <property type="entry name" value="PTS_EIIA_TYPE_2"/>
    <property type="match status" value="1"/>
</dbReference>
<dbReference type="InterPro" id="IPR002178">
    <property type="entry name" value="PTS_EIIA_type-2_dom"/>
</dbReference>
<dbReference type="InterPro" id="IPR036388">
    <property type="entry name" value="WH-like_DNA-bd_sf"/>
</dbReference>
<dbReference type="Gene3D" id="3.40.930.10">
    <property type="entry name" value="Mannitol-specific EII, Chain A"/>
    <property type="match status" value="1"/>
</dbReference>
<dbReference type="InterPro" id="IPR016152">
    <property type="entry name" value="PTrfase/Anion_transptr"/>
</dbReference>
<dbReference type="RefSeq" id="WP_109731469.1">
    <property type="nucleotide sequence ID" value="NZ_BAAACK010000011.1"/>
</dbReference>
<dbReference type="Gene3D" id="1.10.10.10">
    <property type="entry name" value="Winged helix-like DNA-binding domain superfamily/Winged helix DNA-binding domain"/>
    <property type="match status" value="1"/>
</dbReference>
<gene>
    <name evidence="4" type="ORF">A8806_10774</name>
</gene>
<organism evidence="4 5">
    <name type="scientific">Faecalicatena orotica</name>
    <dbReference type="NCBI Taxonomy" id="1544"/>
    <lineage>
        <taxon>Bacteria</taxon>
        <taxon>Bacillati</taxon>
        <taxon>Bacillota</taxon>
        <taxon>Clostridia</taxon>
        <taxon>Lachnospirales</taxon>
        <taxon>Lachnospiraceae</taxon>
        <taxon>Faecalicatena</taxon>
    </lineage>
</organism>
<dbReference type="Proteomes" id="UP000245845">
    <property type="component" value="Unassembled WGS sequence"/>
</dbReference>
<dbReference type="InterPro" id="IPR050661">
    <property type="entry name" value="BglG_antiterminators"/>
</dbReference>
<dbReference type="SUPFAM" id="SSF63520">
    <property type="entry name" value="PTS-regulatory domain, PRD"/>
    <property type="match status" value="1"/>
</dbReference>
<dbReference type="GO" id="GO:0006355">
    <property type="term" value="P:regulation of DNA-templated transcription"/>
    <property type="evidence" value="ECO:0007669"/>
    <property type="project" value="InterPro"/>
</dbReference>
<dbReference type="PANTHER" id="PTHR30185:SF18">
    <property type="entry name" value="TRANSCRIPTIONAL REGULATOR MTLR"/>
    <property type="match status" value="1"/>
</dbReference>
<dbReference type="InterPro" id="IPR036634">
    <property type="entry name" value="PRD_sf"/>
</dbReference>
<keyword evidence="1" id="KW-0805">Transcription regulation</keyword>
<comment type="caution">
    <text evidence="4">The sequence shown here is derived from an EMBL/GenBank/DDBJ whole genome shotgun (WGS) entry which is preliminary data.</text>
</comment>
<protein>
    <submittedName>
        <fullName evidence="4">BglG family transcriptional antiterminator</fullName>
    </submittedName>
</protein>
<dbReference type="SUPFAM" id="SSF46785">
    <property type="entry name" value="Winged helix' DNA-binding domain"/>
    <property type="match status" value="1"/>
</dbReference>
<dbReference type="Pfam" id="PF08279">
    <property type="entry name" value="HTH_11"/>
    <property type="match status" value="1"/>
</dbReference>
<sequence length="651" mass="75994">MESITLSLRQRKLLNLIQNQTSHITGQTLAKQLGVSPRTIRNDIVEINQALTACGARISAERSKGYFLECPDMKSFQEQFKTDDMLSTREDRIRYLTFQLCLSEVPLNQYDLEDEMYVSKTTLDNDIATLKRLYVLSDPHIKLKHIDNTWEFEHCESKRRAILNQLFHDDWNYNTTGNAYYNYHFLDEDIMNLIMQITARHLYNCHFQIEDANLVSLNLSLAIMYYRMLSGHILPGEPAYTDINDNVFSLCTDIFDSMEEVFSCSFPPQEKQAIYRHLCDSHLLDASKLNFKTVADYFDPLFLEMADCYLKKVRATFHIDFSDDEDFYITLLQYLRYLKSPGHIFNAQGNINLIRKNLLVDSEIAYLMQPVALEYLGYYLNEKELIYLTFCISGALEGYWTCHPENRIRTVICCHLNLPAIWAIKRKTLGAFGNYINITALLPVNARSAFNFQNTDLVLTTVQKKITDHPGTQVLRISPDMLPEDYFRIQKVVSDNCMKFLFKNQPQSLSSLLPDAYWHENISVTERFPVIEYLCEDFIRDGLVTSEFLEDILRRESTYTYGFQPGVLFLYSLKPAEKTQLSVATLEHRILWKSNKIRVIIMACFDASSQPLLLKLLQEIYVEHDNTDYFRRVHTKEELLNFFSTPKNCEE</sequence>
<evidence type="ECO:0000256" key="2">
    <source>
        <dbReference type="ARBA" id="ARBA00023163"/>
    </source>
</evidence>
<accession>A0A2Y9BGW1</accession>
<dbReference type="EMBL" id="QGDL01000007">
    <property type="protein sequence ID" value="PWJ28926.1"/>
    <property type="molecule type" value="Genomic_DNA"/>
</dbReference>
<reference evidence="4 5" key="1">
    <citation type="submission" date="2018-05" db="EMBL/GenBank/DDBJ databases">
        <title>The Hungate 1000. A catalogue of reference genomes from the rumen microbiome.</title>
        <authorList>
            <person name="Kelly W."/>
        </authorList>
    </citation>
    <scope>NUCLEOTIDE SEQUENCE [LARGE SCALE GENOMIC DNA]</scope>
    <source>
        <strain evidence="4 5">NLAE-zl-C242</strain>
    </source>
</reference>
<dbReference type="SUPFAM" id="SSF55804">
    <property type="entry name" value="Phoshotransferase/anion transport protein"/>
    <property type="match status" value="1"/>
</dbReference>
<dbReference type="Pfam" id="PF00359">
    <property type="entry name" value="PTS_EIIA_2"/>
    <property type="match status" value="1"/>
</dbReference>